<evidence type="ECO:0000313" key="10">
    <source>
        <dbReference type="Proteomes" id="UP001152523"/>
    </source>
</evidence>
<dbReference type="InterPro" id="IPR012552">
    <property type="entry name" value="DVL"/>
</dbReference>
<dbReference type="GO" id="GO:0008285">
    <property type="term" value="P:negative regulation of cell population proliferation"/>
    <property type="evidence" value="ECO:0007669"/>
    <property type="project" value="InterPro"/>
</dbReference>
<keyword evidence="3" id="KW-1003">Cell membrane</keyword>
<feature type="region of interest" description="Disordered" evidence="8">
    <location>
        <begin position="1"/>
        <end position="36"/>
    </location>
</feature>
<evidence type="ECO:0000256" key="4">
    <source>
        <dbReference type="ARBA" id="ARBA00022692"/>
    </source>
</evidence>
<keyword evidence="2" id="KW-0217">Developmental protein</keyword>
<comment type="caution">
    <text evidence="9">The sequence shown here is derived from an EMBL/GenBank/DDBJ whole genome shotgun (WGS) entry which is preliminary data.</text>
</comment>
<evidence type="ECO:0000313" key="9">
    <source>
        <dbReference type="EMBL" id="CAH9147141.1"/>
    </source>
</evidence>
<evidence type="ECO:0000256" key="2">
    <source>
        <dbReference type="ARBA" id="ARBA00022473"/>
    </source>
</evidence>
<gene>
    <name evidence="9" type="ORF">CEPIT_LOCUS43513</name>
</gene>
<keyword evidence="6" id="KW-0472">Membrane</keyword>
<evidence type="ECO:0000256" key="8">
    <source>
        <dbReference type="SAM" id="MobiDB-lite"/>
    </source>
</evidence>
<dbReference type="InterPro" id="IPR052153">
    <property type="entry name" value="DVL/RTFL_small_peptides"/>
</dbReference>
<keyword evidence="4" id="KW-0812">Transmembrane</keyword>
<sequence length="75" mass="8505">MNMRWRWRQQSGGGSDDDSCVMRPGEGGGGVINKKAAFSGKGRGRRRGFGVHIKEQKGRLFIIRRCIVMLICWHD</sequence>
<name>A0AAV0GGU8_9ASTE</name>
<keyword evidence="5" id="KW-1133">Transmembrane helix</keyword>
<protein>
    <submittedName>
        <fullName evidence="9">Uncharacterized protein</fullName>
    </submittedName>
</protein>
<organism evidence="9 10">
    <name type="scientific">Cuscuta epithymum</name>
    <dbReference type="NCBI Taxonomy" id="186058"/>
    <lineage>
        <taxon>Eukaryota</taxon>
        <taxon>Viridiplantae</taxon>
        <taxon>Streptophyta</taxon>
        <taxon>Embryophyta</taxon>
        <taxon>Tracheophyta</taxon>
        <taxon>Spermatophyta</taxon>
        <taxon>Magnoliopsida</taxon>
        <taxon>eudicotyledons</taxon>
        <taxon>Gunneridae</taxon>
        <taxon>Pentapetalae</taxon>
        <taxon>asterids</taxon>
        <taxon>lamiids</taxon>
        <taxon>Solanales</taxon>
        <taxon>Convolvulaceae</taxon>
        <taxon>Cuscuteae</taxon>
        <taxon>Cuscuta</taxon>
        <taxon>Cuscuta subgen. Cuscuta</taxon>
    </lineage>
</organism>
<dbReference type="GO" id="GO:0005886">
    <property type="term" value="C:plasma membrane"/>
    <property type="evidence" value="ECO:0007669"/>
    <property type="project" value="UniProtKB-SubCell"/>
</dbReference>
<dbReference type="AlphaFoldDB" id="A0AAV0GGU8"/>
<dbReference type="Pfam" id="PF08137">
    <property type="entry name" value="DVL"/>
    <property type="match status" value="1"/>
</dbReference>
<dbReference type="PANTHER" id="PTHR47855:SF3">
    <property type="entry name" value="SMALL POLYPEPTIDE DEVIL 1-RELATED"/>
    <property type="match status" value="1"/>
</dbReference>
<comment type="subcellular location">
    <subcellularLocation>
        <location evidence="1">Cell membrane</location>
        <topology evidence="1">Single-pass membrane protein</topology>
    </subcellularLocation>
</comment>
<dbReference type="EMBL" id="CAMAPF010001122">
    <property type="protein sequence ID" value="CAH9147141.1"/>
    <property type="molecule type" value="Genomic_DNA"/>
</dbReference>
<keyword evidence="10" id="KW-1185">Reference proteome</keyword>
<dbReference type="Proteomes" id="UP001152523">
    <property type="component" value="Unassembled WGS sequence"/>
</dbReference>
<evidence type="ECO:0000256" key="6">
    <source>
        <dbReference type="ARBA" id="ARBA00023136"/>
    </source>
</evidence>
<evidence type="ECO:0000256" key="3">
    <source>
        <dbReference type="ARBA" id="ARBA00022475"/>
    </source>
</evidence>
<accession>A0AAV0GGU8</accession>
<reference evidence="9" key="1">
    <citation type="submission" date="2022-07" db="EMBL/GenBank/DDBJ databases">
        <authorList>
            <person name="Macas J."/>
            <person name="Novak P."/>
            <person name="Neumann P."/>
        </authorList>
    </citation>
    <scope>NUCLEOTIDE SEQUENCE</scope>
</reference>
<evidence type="ECO:0000256" key="7">
    <source>
        <dbReference type="ARBA" id="ARBA00024340"/>
    </source>
</evidence>
<proteinExistence type="inferred from homology"/>
<dbReference type="GO" id="GO:0048367">
    <property type="term" value="P:shoot system development"/>
    <property type="evidence" value="ECO:0007669"/>
    <property type="project" value="UniProtKB-ARBA"/>
</dbReference>
<comment type="similarity">
    <text evidence="7">Belongs to the DVL/RTFL small polypeptides family.</text>
</comment>
<evidence type="ECO:0000256" key="5">
    <source>
        <dbReference type="ARBA" id="ARBA00022989"/>
    </source>
</evidence>
<dbReference type="PANTHER" id="PTHR47855">
    <property type="entry name" value="OS01G0525701 PROTEIN"/>
    <property type="match status" value="1"/>
</dbReference>
<evidence type="ECO:0000256" key="1">
    <source>
        <dbReference type="ARBA" id="ARBA00004162"/>
    </source>
</evidence>